<evidence type="ECO:0000313" key="3">
    <source>
        <dbReference type="Proteomes" id="UP000011116"/>
    </source>
</evidence>
<name>A0A8I6XZ78_HORVV</name>
<feature type="compositionally biased region" description="Acidic residues" evidence="1">
    <location>
        <begin position="93"/>
        <end position="110"/>
    </location>
</feature>
<dbReference type="Proteomes" id="UP000011116">
    <property type="component" value="Chromosome 3H"/>
</dbReference>
<evidence type="ECO:0000313" key="2">
    <source>
        <dbReference type="EnsemblPlants" id="HORVU.MOREX.r3.3HG0271900.1"/>
    </source>
</evidence>
<protein>
    <submittedName>
        <fullName evidence="2">Uncharacterized protein</fullName>
    </submittedName>
</protein>
<feature type="compositionally biased region" description="Acidic residues" evidence="1">
    <location>
        <begin position="68"/>
        <end position="78"/>
    </location>
</feature>
<keyword evidence="3" id="KW-1185">Reference proteome</keyword>
<dbReference type="EnsemblPlants" id="HORVU.MOREX.r3.3HG0271900.1">
    <property type="protein sequence ID" value="HORVU.MOREX.r3.3HG0271900.1"/>
    <property type="gene ID" value="HORVU.MOREX.r3.3HG0271900"/>
</dbReference>
<dbReference type="AlphaFoldDB" id="A0A8I6XZ78"/>
<sequence>MWHYTGPEDSTRTNVEGILEEKVTSWVLQITGPCENPKGARRVTPYSADNPPPNQERTNWSSPVSNENPEEEEEEDGSQEGSVESAEYVSDSGESEEDDNEEEEEDEEPDSPPPRLEHRSKRRHEPAVPSAPPASSTAPPAAPAIPSVRGTKRARGASVELAGQPSRAPKPSGPKPRKALPRMRMAIPVTST</sequence>
<evidence type="ECO:0000256" key="1">
    <source>
        <dbReference type="SAM" id="MobiDB-lite"/>
    </source>
</evidence>
<proteinExistence type="predicted"/>
<dbReference type="Gramene" id="HORVU.MOREX.r3.3HG0271900.1">
    <property type="protein sequence ID" value="HORVU.MOREX.r3.3HG0271900.1"/>
    <property type="gene ID" value="HORVU.MOREX.r3.3HG0271900"/>
</dbReference>
<reference evidence="2" key="3">
    <citation type="submission" date="2022-01" db="UniProtKB">
        <authorList>
            <consortium name="EnsemblPlants"/>
        </authorList>
    </citation>
    <scope>IDENTIFICATION</scope>
    <source>
        <strain evidence="2">subsp. vulgare</strain>
    </source>
</reference>
<reference evidence="3" key="1">
    <citation type="journal article" date="2012" name="Nature">
        <title>A physical, genetic and functional sequence assembly of the barley genome.</title>
        <authorList>
            <consortium name="The International Barley Genome Sequencing Consortium"/>
            <person name="Mayer K.F."/>
            <person name="Waugh R."/>
            <person name="Brown J.W."/>
            <person name="Schulman A."/>
            <person name="Langridge P."/>
            <person name="Platzer M."/>
            <person name="Fincher G.B."/>
            <person name="Muehlbauer G.J."/>
            <person name="Sato K."/>
            <person name="Close T.J."/>
            <person name="Wise R.P."/>
            <person name="Stein N."/>
        </authorList>
    </citation>
    <scope>NUCLEOTIDE SEQUENCE [LARGE SCALE GENOMIC DNA]</scope>
    <source>
        <strain evidence="3">cv. Morex</strain>
    </source>
</reference>
<reference evidence="2" key="2">
    <citation type="submission" date="2020-10" db="EMBL/GenBank/DDBJ databases">
        <authorList>
            <person name="Scholz U."/>
            <person name="Mascher M."/>
            <person name="Fiebig A."/>
        </authorList>
    </citation>
    <scope>NUCLEOTIDE SEQUENCE [LARGE SCALE GENOMIC DNA]</scope>
    <source>
        <strain evidence="2">cv. Morex</strain>
    </source>
</reference>
<feature type="compositionally biased region" description="Low complexity" evidence="1">
    <location>
        <begin position="133"/>
        <end position="147"/>
    </location>
</feature>
<feature type="region of interest" description="Disordered" evidence="1">
    <location>
        <begin position="32"/>
        <end position="192"/>
    </location>
</feature>
<accession>A0A8I6XZ78</accession>
<organism evidence="2 3">
    <name type="scientific">Hordeum vulgare subsp. vulgare</name>
    <name type="common">Domesticated barley</name>
    <dbReference type="NCBI Taxonomy" id="112509"/>
    <lineage>
        <taxon>Eukaryota</taxon>
        <taxon>Viridiplantae</taxon>
        <taxon>Streptophyta</taxon>
        <taxon>Embryophyta</taxon>
        <taxon>Tracheophyta</taxon>
        <taxon>Spermatophyta</taxon>
        <taxon>Magnoliopsida</taxon>
        <taxon>Liliopsida</taxon>
        <taxon>Poales</taxon>
        <taxon>Poaceae</taxon>
        <taxon>BOP clade</taxon>
        <taxon>Pooideae</taxon>
        <taxon>Triticodae</taxon>
        <taxon>Triticeae</taxon>
        <taxon>Hordeinae</taxon>
        <taxon>Hordeum</taxon>
    </lineage>
</organism>